<gene>
    <name evidence="6" type="primary">dnaE</name>
    <name evidence="6" type="ordered locus">HF1_00710</name>
</gene>
<evidence type="ECO:0000313" key="6">
    <source>
        <dbReference type="EMBL" id="CBY92079.1"/>
    </source>
</evidence>
<evidence type="ECO:0000256" key="4">
    <source>
        <dbReference type="ARBA" id="ARBA00022932"/>
    </source>
</evidence>
<dbReference type="OrthoDB" id="9803237at2"/>
<dbReference type="AlphaFoldDB" id="E8ZKB3"/>
<dbReference type="GO" id="GO:0008408">
    <property type="term" value="F:3'-5' exonuclease activity"/>
    <property type="evidence" value="ECO:0007669"/>
    <property type="project" value="InterPro"/>
</dbReference>
<dbReference type="PANTHER" id="PTHR32294">
    <property type="entry name" value="DNA POLYMERASE III SUBUNIT ALPHA"/>
    <property type="match status" value="1"/>
</dbReference>
<keyword evidence="3" id="KW-0235">DNA replication</keyword>
<dbReference type="Gene3D" id="3.20.20.140">
    <property type="entry name" value="Metal-dependent hydrolases"/>
    <property type="match status" value="1"/>
</dbReference>
<dbReference type="EMBL" id="FR773153">
    <property type="protein sequence ID" value="CBY92079.1"/>
    <property type="molecule type" value="Genomic_DNA"/>
</dbReference>
<dbReference type="GO" id="GO:0003887">
    <property type="term" value="F:DNA-directed DNA polymerase activity"/>
    <property type="evidence" value="ECO:0007669"/>
    <property type="project" value="UniProtKB-KW"/>
</dbReference>
<evidence type="ECO:0000256" key="2">
    <source>
        <dbReference type="ARBA" id="ARBA00022695"/>
    </source>
</evidence>
<dbReference type="HOGENOM" id="CLU_001600_0_1_14"/>
<evidence type="ECO:0000259" key="5">
    <source>
        <dbReference type="SMART" id="SM00481"/>
    </source>
</evidence>
<keyword evidence="4" id="KW-0239">DNA-directed DNA polymerase</keyword>
<dbReference type="KEGG" id="mha:HF1_00710"/>
<protein>
    <submittedName>
        <fullName evidence="6">DNA polymerase III, alpha subunit</fullName>
        <ecNumber evidence="6">2.7.7.7</ecNumber>
    </submittedName>
</protein>
<evidence type="ECO:0000256" key="1">
    <source>
        <dbReference type="ARBA" id="ARBA00022679"/>
    </source>
</evidence>
<dbReference type="SUPFAM" id="SSF89550">
    <property type="entry name" value="PHP domain-like"/>
    <property type="match status" value="1"/>
</dbReference>
<reference evidence="6 7" key="1">
    <citation type="journal article" date="2011" name="J. Bacteriol.">
        <title>Complete genome sequence of Mycoplasma haemofelis, a hemotropic mycoplasma.</title>
        <authorList>
            <person name="Barker E.N."/>
            <person name="Helps C.R."/>
            <person name="Peters I.R."/>
            <person name="Darby A.C."/>
            <person name="Radford A.D."/>
            <person name="Tasker S."/>
        </authorList>
    </citation>
    <scope>NUCLEOTIDE SEQUENCE [LARGE SCALE GENOMIC DNA]</scope>
    <source>
        <strain evidence="6 7">Langford 1</strain>
    </source>
</reference>
<dbReference type="InterPro" id="IPR011708">
    <property type="entry name" value="DNA_pol3_alpha_NTPase_dom"/>
</dbReference>
<organism evidence="6 7">
    <name type="scientific">Mycoplasma haemofelis (strain Langford 1)</name>
    <name type="common">Haemobartonella felis</name>
    <dbReference type="NCBI Taxonomy" id="941640"/>
    <lineage>
        <taxon>Bacteria</taxon>
        <taxon>Bacillati</taxon>
        <taxon>Mycoplasmatota</taxon>
        <taxon>Mollicutes</taxon>
        <taxon>Mycoplasmataceae</taxon>
        <taxon>Mycoplasma</taxon>
    </lineage>
</organism>
<proteinExistence type="predicted"/>
<keyword evidence="2 6" id="KW-0548">Nucleotidyltransferase</keyword>
<keyword evidence="7" id="KW-1185">Reference proteome</keyword>
<dbReference type="InterPro" id="IPR003141">
    <property type="entry name" value="Pol/His_phosphatase_N"/>
</dbReference>
<accession>E8ZKB3</accession>
<dbReference type="SMART" id="SM00481">
    <property type="entry name" value="POLIIIAc"/>
    <property type="match status" value="1"/>
</dbReference>
<dbReference type="InterPro" id="IPR004013">
    <property type="entry name" value="PHP_dom"/>
</dbReference>
<keyword evidence="1 6" id="KW-0808">Transferase</keyword>
<dbReference type="Pfam" id="PF17657">
    <property type="entry name" value="DNA_pol3_finger"/>
    <property type="match status" value="1"/>
</dbReference>
<dbReference type="EC" id="2.7.7.7" evidence="6"/>
<dbReference type="Pfam" id="PF07733">
    <property type="entry name" value="DNA_pol3_alpha"/>
    <property type="match status" value="1"/>
</dbReference>
<dbReference type="InterPro" id="IPR040982">
    <property type="entry name" value="DNA_pol3_finger"/>
</dbReference>
<name>E8ZKB3_MYCHL</name>
<dbReference type="InterPro" id="IPR016195">
    <property type="entry name" value="Pol/histidinol_Pase-like"/>
</dbReference>
<dbReference type="Proteomes" id="UP000008637">
    <property type="component" value="Chromosome"/>
</dbReference>
<feature type="domain" description="Polymerase/histidinol phosphatase N-terminal" evidence="5">
    <location>
        <begin position="4"/>
        <end position="71"/>
    </location>
</feature>
<dbReference type="CDD" id="cd07431">
    <property type="entry name" value="PHP_PolIIIA"/>
    <property type="match status" value="1"/>
</dbReference>
<dbReference type="InterPro" id="IPR004805">
    <property type="entry name" value="DnaE2/DnaE/PolC"/>
</dbReference>
<dbReference type="GO" id="GO:0006260">
    <property type="term" value="P:DNA replication"/>
    <property type="evidence" value="ECO:0007669"/>
    <property type="project" value="UniProtKB-KW"/>
</dbReference>
<dbReference type="PANTHER" id="PTHR32294:SF0">
    <property type="entry name" value="DNA POLYMERASE III SUBUNIT ALPHA"/>
    <property type="match status" value="1"/>
</dbReference>
<sequence>MYHPPLFVRSNFTFLKSTLRIEDILDFSLSKGYKHALITDFKNSYAWVNFYKSCRKNGLKPIFGLEVNYLNSIVLLIAFNKTGYENLIRTSTYGLSPHHLEGIVVIHLDGEVTLSEHSHFYMANSEEPNGVYVQENKFLNKEDYEFFCLLRSIENQSLLSEELELNRHFADDYLNKECPYDENSHLVKNIYQILDLCQDYEIFDNSGKLQFFRNSNETLRQLSDLALKRLTFDSDESFRIYRERLDLELSVVIQKGFADYFLIVQEAVSWAKNNDICIGPGRGSVCGSLLAYVLGITEVDPIKYELYFERFLNPEREIIPDIDIDISNNKRHLLLEHLRDRYGSDHVSLIITFSTFKSKNSVREIARSFGLPKEKVDSANENNFSHKQKELLNRILDFPKNSSIHAAGVIISSTPLSSLVPLISKENSLNVTQWEADDLKELNLIKFDFLALHHLSVMDEIVNNIEDDLDLDLDWSSIDENDPKVYELLISGKTSFIFQFDSPKIKELIQKFKPSSLLDLALLSAIHRPGASDQIPALLNRKFSNSQKDSLPEPFNSRLGDTYGLIIYQEQVMQIISQITSSHFGYSDNFRRNLSDPNKIEECSKTFFERGLKNGYSEKDLNLIWSYISKFASYGFNKSHAVAYAIISYRLLWLKTYYPQYFYKEILDFSDSAECFSEIQSSGFNFQYPKLGTSLLKEFFFSNNSIYFPLSRIVKLSPSFFEKFPEGKRYDSVLDALKHLVSLKISKEDLLILIRIGFFQSKEHPHFWASNLDEVHSFSLFVREDNQSLFDLNLSDVEITDEIKKEYRAYPPKYLGIDLDRWSLNSAVFEKNASLRSIISLPTQKESSQKYLAFLSSIKAAKSSAGKDFWWLIFAERLYISQRVAYFGSEIKSLQEALSMNYAVLATIDRNKDFFTVSKVKVFKR</sequence>
<evidence type="ECO:0000256" key="3">
    <source>
        <dbReference type="ARBA" id="ARBA00022705"/>
    </source>
</evidence>
<dbReference type="Pfam" id="PF02811">
    <property type="entry name" value="PHP"/>
    <property type="match status" value="1"/>
</dbReference>
<evidence type="ECO:0000313" key="7">
    <source>
        <dbReference type="Proteomes" id="UP000008637"/>
    </source>
</evidence>